<keyword evidence="1" id="KW-0472">Membrane</keyword>
<accession>A0A2V3A6L0</accession>
<gene>
    <name evidence="3" type="ORF">DFO73_101680</name>
</gene>
<dbReference type="AlphaFoldDB" id="A0A2V3A6L0"/>
<protein>
    <submittedName>
        <fullName evidence="3">Uncharacterized protein</fullName>
    </submittedName>
</protein>
<keyword evidence="1" id="KW-0812">Transmembrane</keyword>
<evidence type="ECO:0000313" key="3">
    <source>
        <dbReference type="EMBL" id="PWW32416.1"/>
    </source>
</evidence>
<feature type="chain" id="PRO_5038603543" evidence="2">
    <location>
        <begin position="17"/>
        <end position="102"/>
    </location>
</feature>
<reference evidence="3 4" key="1">
    <citation type="submission" date="2018-05" db="EMBL/GenBank/DDBJ databases">
        <title>Freshwater and sediment microbial communities from various areas in North America, analyzing microbe dynamics in response to fracking.</title>
        <authorList>
            <person name="Lamendella R."/>
        </authorList>
    </citation>
    <scope>NUCLEOTIDE SEQUENCE [LARGE SCALE GENOMIC DNA]</scope>
    <source>
        <strain evidence="3 4">15_TX</strain>
    </source>
</reference>
<comment type="caution">
    <text evidence="3">The sequence shown here is derived from an EMBL/GenBank/DDBJ whole genome shotgun (WGS) entry which is preliminary data.</text>
</comment>
<dbReference type="EMBL" id="QGTW01000001">
    <property type="protein sequence ID" value="PWW32416.1"/>
    <property type="molecule type" value="Genomic_DNA"/>
</dbReference>
<evidence type="ECO:0000256" key="2">
    <source>
        <dbReference type="SAM" id="SignalP"/>
    </source>
</evidence>
<evidence type="ECO:0000256" key="1">
    <source>
        <dbReference type="SAM" id="Phobius"/>
    </source>
</evidence>
<feature type="transmembrane region" description="Helical" evidence="1">
    <location>
        <begin position="29"/>
        <end position="54"/>
    </location>
</feature>
<dbReference type="Proteomes" id="UP000247150">
    <property type="component" value="Unassembled WGS sequence"/>
</dbReference>
<name>A0A2V3A6L0_9BACI</name>
<keyword evidence="2" id="KW-0732">Signal</keyword>
<feature type="signal peptide" evidence="2">
    <location>
        <begin position="1"/>
        <end position="16"/>
    </location>
</feature>
<organism evidence="3 4">
    <name type="scientific">Cytobacillus oceanisediminis</name>
    <dbReference type="NCBI Taxonomy" id="665099"/>
    <lineage>
        <taxon>Bacteria</taxon>
        <taxon>Bacillati</taxon>
        <taxon>Bacillota</taxon>
        <taxon>Bacilli</taxon>
        <taxon>Bacillales</taxon>
        <taxon>Bacillaceae</taxon>
        <taxon>Cytobacillus</taxon>
    </lineage>
</organism>
<sequence>MDLAVALAAFSFSASAALTVLIVFAALTVLGAAVAVVIAAAAVAAAVVAVASLINHASFIKILAGHSKGKPLQLHAGAFLLKGRHMRQIPVHRIIEKGMFHK</sequence>
<evidence type="ECO:0000313" key="4">
    <source>
        <dbReference type="Proteomes" id="UP000247150"/>
    </source>
</evidence>
<keyword evidence="1" id="KW-1133">Transmembrane helix</keyword>
<proteinExistence type="predicted"/>